<evidence type="ECO:0000256" key="6">
    <source>
        <dbReference type="RuleBase" id="RU361206"/>
    </source>
</evidence>
<proteinExistence type="inferred from homology"/>
<sequence length="99" mass="11916">MDICLIKFYNHETIREEKRRETAEGITKELVKTKDRLLIKISLIKTNFLFYKNHPSIVFSHVIFRSAAVFFYVFAYFFTDSFIIHFLVILILLSIDFWT</sequence>
<dbReference type="EMBL" id="UZAJ01007439">
    <property type="protein sequence ID" value="VDO50054.1"/>
    <property type="molecule type" value="Genomic_DNA"/>
</dbReference>
<keyword evidence="4" id="KW-1133">Transmembrane helix</keyword>
<dbReference type="AlphaFoldDB" id="A0A183HIE2"/>
<dbReference type="Proteomes" id="UP000267606">
    <property type="component" value="Unassembled WGS sequence"/>
</dbReference>
<evidence type="ECO:0000256" key="2">
    <source>
        <dbReference type="ARBA" id="ARBA00005467"/>
    </source>
</evidence>
<accession>A0A183HIE2</accession>
<dbReference type="GO" id="GO:0016192">
    <property type="term" value="P:vesicle-mediated transport"/>
    <property type="evidence" value="ECO:0007669"/>
    <property type="project" value="TreeGrafter"/>
</dbReference>
<organism evidence="9">
    <name type="scientific">Onchocerca flexuosa</name>
    <dbReference type="NCBI Taxonomy" id="387005"/>
    <lineage>
        <taxon>Eukaryota</taxon>
        <taxon>Metazoa</taxon>
        <taxon>Ecdysozoa</taxon>
        <taxon>Nematoda</taxon>
        <taxon>Chromadorea</taxon>
        <taxon>Rhabditida</taxon>
        <taxon>Spirurina</taxon>
        <taxon>Spiruromorpha</taxon>
        <taxon>Filarioidea</taxon>
        <taxon>Onchocercidae</taxon>
        <taxon>Onchocerca</taxon>
    </lineage>
</organism>
<protein>
    <recommendedName>
        <fullName evidence="6">Golgi apparatus membrane protein TVP23 homolog</fullName>
    </recommendedName>
</protein>
<name>A0A183HIE2_9BILA</name>
<gene>
    <name evidence="7" type="ORF">OFLC_LOCUS7255</name>
</gene>
<evidence type="ECO:0000256" key="1">
    <source>
        <dbReference type="ARBA" id="ARBA00004141"/>
    </source>
</evidence>
<evidence type="ECO:0000256" key="5">
    <source>
        <dbReference type="ARBA" id="ARBA00023136"/>
    </source>
</evidence>
<evidence type="ECO:0000313" key="8">
    <source>
        <dbReference type="Proteomes" id="UP000267606"/>
    </source>
</evidence>
<dbReference type="WBParaSite" id="OFLC_0000725301-mRNA-1">
    <property type="protein sequence ID" value="OFLC_0000725301-mRNA-1"/>
    <property type="gene ID" value="OFLC_0000725301"/>
</dbReference>
<dbReference type="GO" id="GO:0000139">
    <property type="term" value="C:Golgi membrane"/>
    <property type="evidence" value="ECO:0007669"/>
    <property type="project" value="TreeGrafter"/>
</dbReference>
<evidence type="ECO:0000313" key="9">
    <source>
        <dbReference type="WBParaSite" id="OFLC_0000725301-mRNA-1"/>
    </source>
</evidence>
<dbReference type="PANTHER" id="PTHR13019:SF25">
    <property type="entry name" value="GOLGI APPARATUS MEMBRANE PROTEIN TVP23 HOMOLOG"/>
    <property type="match status" value="1"/>
</dbReference>
<keyword evidence="8" id="KW-1185">Reference proteome</keyword>
<dbReference type="Pfam" id="PF05832">
    <property type="entry name" value="DUF846"/>
    <property type="match status" value="1"/>
</dbReference>
<comment type="similarity">
    <text evidence="2 6">Belongs to the TVP23 family.</text>
</comment>
<keyword evidence="5" id="KW-0472">Membrane</keyword>
<comment type="subcellular location">
    <subcellularLocation>
        <location evidence="1 6">Membrane</location>
        <topology evidence="1 6">Multi-pass membrane protein</topology>
    </subcellularLocation>
</comment>
<dbReference type="InterPro" id="IPR008564">
    <property type="entry name" value="TVP23-like"/>
</dbReference>
<evidence type="ECO:0000256" key="3">
    <source>
        <dbReference type="ARBA" id="ARBA00022692"/>
    </source>
</evidence>
<reference evidence="9" key="1">
    <citation type="submission" date="2016-06" db="UniProtKB">
        <authorList>
            <consortium name="WormBaseParasite"/>
        </authorList>
    </citation>
    <scope>IDENTIFICATION</scope>
</reference>
<reference evidence="7 8" key="2">
    <citation type="submission" date="2018-11" db="EMBL/GenBank/DDBJ databases">
        <authorList>
            <consortium name="Pathogen Informatics"/>
        </authorList>
    </citation>
    <scope>NUCLEOTIDE SEQUENCE [LARGE SCALE GENOMIC DNA]</scope>
</reference>
<keyword evidence="3" id="KW-0812">Transmembrane</keyword>
<dbReference type="GO" id="GO:0009306">
    <property type="term" value="P:protein secretion"/>
    <property type="evidence" value="ECO:0007669"/>
    <property type="project" value="TreeGrafter"/>
</dbReference>
<evidence type="ECO:0000256" key="4">
    <source>
        <dbReference type="ARBA" id="ARBA00022989"/>
    </source>
</evidence>
<dbReference type="STRING" id="387005.A0A183HIE2"/>
<dbReference type="PANTHER" id="PTHR13019">
    <property type="entry name" value="GOLGI APPARATUS MEMBRANE PROTEIN TVP23"/>
    <property type="match status" value="1"/>
</dbReference>
<evidence type="ECO:0000313" key="7">
    <source>
        <dbReference type="EMBL" id="VDO50054.1"/>
    </source>
</evidence>